<evidence type="ECO:0008006" key="3">
    <source>
        <dbReference type="Google" id="ProtNLM"/>
    </source>
</evidence>
<name>A0ABQ3PMJ3_9ACTN</name>
<proteinExistence type="predicted"/>
<dbReference type="RefSeq" id="WP_190226711.1">
    <property type="nucleotide sequence ID" value="NZ_BNBS01000254.1"/>
</dbReference>
<protein>
    <recommendedName>
        <fullName evidence="3">DUF5655 domain-containing protein</fullName>
    </recommendedName>
</protein>
<sequence>MDHHDGMDRAEIEAWGRHLAAPGWRQVAEYLDRIFDPRYVVAKLVQSKEPRGIRLYPAAAAGRKDPSATHLWATRKLWRADIHVPWETARAHLPAGRERRQDEINQDYVEVDLSEPDTVDLAVHLTRLALAHRELHKTNG</sequence>
<evidence type="ECO:0000313" key="1">
    <source>
        <dbReference type="EMBL" id="GHI26230.1"/>
    </source>
</evidence>
<organism evidence="1 2">
    <name type="scientific">Streptomyces hydrogenans</name>
    <dbReference type="NCBI Taxonomy" id="1873719"/>
    <lineage>
        <taxon>Bacteria</taxon>
        <taxon>Bacillati</taxon>
        <taxon>Actinomycetota</taxon>
        <taxon>Actinomycetes</taxon>
        <taxon>Kitasatosporales</taxon>
        <taxon>Streptomycetaceae</taxon>
        <taxon>Streptomyces</taxon>
    </lineage>
</organism>
<gene>
    <name evidence="1" type="ORF">Shyd_76010</name>
</gene>
<evidence type="ECO:0000313" key="2">
    <source>
        <dbReference type="Proteomes" id="UP001052739"/>
    </source>
</evidence>
<accession>A0ABQ3PMJ3</accession>
<dbReference type="EMBL" id="BNDW01000102">
    <property type="protein sequence ID" value="GHI26230.1"/>
    <property type="molecule type" value="Genomic_DNA"/>
</dbReference>
<comment type="caution">
    <text evidence="1">The sequence shown here is derived from an EMBL/GenBank/DDBJ whole genome shotgun (WGS) entry which is preliminary data.</text>
</comment>
<dbReference type="Proteomes" id="UP001052739">
    <property type="component" value="Unassembled WGS sequence"/>
</dbReference>
<reference evidence="1" key="1">
    <citation type="submission" date="2024-05" db="EMBL/GenBank/DDBJ databases">
        <title>Whole genome shotgun sequence of Streptomyces hydrogenans NBRC 13475.</title>
        <authorList>
            <person name="Komaki H."/>
            <person name="Tamura T."/>
        </authorList>
    </citation>
    <scope>NUCLEOTIDE SEQUENCE</scope>
    <source>
        <strain evidence="1">NBRC 13475</strain>
    </source>
</reference>
<keyword evidence="2" id="KW-1185">Reference proteome</keyword>